<sequence length="34" mass="3951">MPTLIEGSIFQYTVLICNSFSKWACCIIMDKTRH</sequence>
<proteinExistence type="predicted"/>
<accession>A0A0A9EY43</accession>
<name>A0A0A9EY43_ARUDO</name>
<reference evidence="1" key="2">
    <citation type="journal article" date="2015" name="Data Brief">
        <title>Shoot transcriptome of the giant reed, Arundo donax.</title>
        <authorList>
            <person name="Barrero R.A."/>
            <person name="Guerrero F.D."/>
            <person name="Moolhuijzen P."/>
            <person name="Goolsby J.A."/>
            <person name="Tidwell J."/>
            <person name="Bellgard S.E."/>
            <person name="Bellgard M.I."/>
        </authorList>
    </citation>
    <scope>NUCLEOTIDE SEQUENCE</scope>
    <source>
        <tissue evidence="1">Shoot tissue taken approximately 20 cm above the soil surface</tissue>
    </source>
</reference>
<protein>
    <submittedName>
        <fullName evidence="1">Uncharacterized protein</fullName>
    </submittedName>
</protein>
<evidence type="ECO:0000313" key="1">
    <source>
        <dbReference type="EMBL" id="JAE00958.1"/>
    </source>
</evidence>
<dbReference type="AlphaFoldDB" id="A0A0A9EY43"/>
<reference evidence="1" key="1">
    <citation type="submission" date="2014-09" db="EMBL/GenBank/DDBJ databases">
        <authorList>
            <person name="Magalhaes I.L.F."/>
            <person name="Oliveira U."/>
            <person name="Santos F.R."/>
            <person name="Vidigal T.H.D.A."/>
            <person name="Brescovit A.D."/>
            <person name="Santos A.J."/>
        </authorList>
    </citation>
    <scope>NUCLEOTIDE SEQUENCE</scope>
    <source>
        <tissue evidence="1">Shoot tissue taken approximately 20 cm above the soil surface</tissue>
    </source>
</reference>
<dbReference type="EMBL" id="GBRH01196938">
    <property type="protein sequence ID" value="JAE00958.1"/>
    <property type="molecule type" value="Transcribed_RNA"/>
</dbReference>
<organism evidence="1">
    <name type="scientific">Arundo donax</name>
    <name type="common">Giant reed</name>
    <name type="synonym">Donax arundinaceus</name>
    <dbReference type="NCBI Taxonomy" id="35708"/>
    <lineage>
        <taxon>Eukaryota</taxon>
        <taxon>Viridiplantae</taxon>
        <taxon>Streptophyta</taxon>
        <taxon>Embryophyta</taxon>
        <taxon>Tracheophyta</taxon>
        <taxon>Spermatophyta</taxon>
        <taxon>Magnoliopsida</taxon>
        <taxon>Liliopsida</taxon>
        <taxon>Poales</taxon>
        <taxon>Poaceae</taxon>
        <taxon>PACMAD clade</taxon>
        <taxon>Arundinoideae</taxon>
        <taxon>Arundineae</taxon>
        <taxon>Arundo</taxon>
    </lineage>
</organism>